<evidence type="ECO:0000313" key="1">
    <source>
        <dbReference type="EMBL" id="GCB95546.1"/>
    </source>
</evidence>
<sequence>MTTCRTERPHPDWEVVLDHDRAEAEASRRRLVQLLSQDDAFGFGVHFADQQLGTADAGHWRPWDDTTDNR</sequence>
<dbReference type="Gene3D" id="3.60.15.10">
    <property type="entry name" value="Ribonuclease Z/Hydroxyacylglutathione hydrolase-like"/>
    <property type="match status" value="1"/>
</dbReference>
<accession>A0A401RD52</accession>
<proteinExistence type="predicted"/>
<gene>
    <name evidence="1" type="ORF">SALB_08352</name>
</gene>
<evidence type="ECO:0000313" key="2">
    <source>
        <dbReference type="Proteomes" id="UP000288351"/>
    </source>
</evidence>
<protein>
    <submittedName>
        <fullName evidence="1">Uncharacterized protein</fullName>
    </submittedName>
</protein>
<dbReference type="RefSeq" id="WP_016572547.1">
    <property type="nucleotide sequence ID" value="NZ_BHXC01000007.1"/>
</dbReference>
<dbReference type="EMBL" id="BHXC01000007">
    <property type="protein sequence ID" value="GCB95546.1"/>
    <property type="molecule type" value="Genomic_DNA"/>
</dbReference>
<comment type="caution">
    <text evidence="1">The sequence shown here is derived from an EMBL/GenBank/DDBJ whole genome shotgun (WGS) entry which is preliminary data.</text>
</comment>
<dbReference type="Proteomes" id="UP000288351">
    <property type="component" value="Unassembled WGS sequence"/>
</dbReference>
<dbReference type="InterPro" id="IPR036866">
    <property type="entry name" value="RibonucZ/Hydroxyglut_hydro"/>
</dbReference>
<name>A0A401RD52_STRNR</name>
<dbReference type="AlphaFoldDB" id="A0A401RD52"/>
<reference evidence="1 2" key="1">
    <citation type="journal article" date="2019" name="Microbiol. Resour. Announc.">
        <title>Draft Genome Sequence of the Most Traditional epsilon-Poly-l-Lysine Producer, Streptomyces albulus NBRC14147.</title>
        <authorList>
            <person name="Yamanaka K."/>
            <person name="Hamano Y."/>
        </authorList>
    </citation>
    <scope>NUCLEOTIDE SEQUENCE [LARGE SCALE GENOMIC DNA]</scope>
    <source>
        <strain evidence="1 2">NBRC 14147</strain>
    </source>
</reference>
<organism evidence="1 2">
    <name type="scientific">Streptomyces noursei</name>
    <name type="common">Streptomyces albulus</name>
    <dbReference type="NCBI Taxonomy" id="1971"/>
    <lineage>
        <taxon>Bacteria</taxon>
        <taxon>Bacillati</taxon>
        <taxon>Actinomycetota</taxon>
        <taxon>Actinomycetes</taxon>
        <taxon>Kitasatosporales</taxon>
        <taxon>Streptomycetaceae</taxon>
        <taxon>Streptomyces</taxon>
    </lineage>
</organism>